<gene>
    <name evidence="16" type="ORF">MNBD_GAMMA25-2011</name>
</gene>
<evidence type="ECO:0000256" key="6">
    <source>
        <dbReference type="ARBA" id="ARBA00022563"/>
    </source>
</evidence>
<evidence type="ECO:0000256" key="1">
    <source>
        <dbReference type="ARBA" id="ARBA00001946"/>
    </source>
</evidence>
<evidence type="ECO:0000259" key="13">
    <source>
        <dbReference type="Pfam" id="PF00438"/>
    </source>
</evidence>
<comment type="pathway">
    <text evidence="3">Amino-acid biosynthesis; S-adenosyl-L-methionine biosynthesis; S-adenosyl-L-methionine from L-methionine: step 1/1.</text>
</comment>
<keyword evidence="9" id="KW-0547">Nucleotide-binding</keyword>
<dbReference type="InterPro" id="IPR022636">
    <property type="entry name" value="S-AdoMet_synthetase_sfam"/>
</dbReference>
<dbReference type="PROSITE" id="PS00376">
    <property type="entry name" value="ADOMET_SYNTHASE_1"/>
    <property type="match status" value="1"/>
</dbReference>
<keyword evidence="8" id="KW-0479">Metal-binding</keyword>
<reference evidence="16" key="1">
    <citation type="submission" date="2018-06" db="EMBL/GenBank/DDBJ databases">
        <authorList>
            <person name="Zhirakovskaya E."/>
        </authorList>
    </citation>
    <scope>NUCLEOTIDE SEQUENCE</scope>
</reference>
<dbReference type="EC" id="2.5.1.6" evidence="5"/>
<dbReference type="GO" id="GO:0004478">
    <property type="term" value="F:methionine adenosyltransferase activity"/>
    <property type="evidence" value="ECO:0007669"/>
    <property type="project" value="UniProtKB-EC"/>
</dbReference>
<name>A0A3B1BB51_9ZZZZ</name>
<evidence type="ECO:0000259" key="15">
    <source>
        <dbReference type="Pfam" id="PF02773"/>
    </source>
</evidence>
<keyword evidence="6" id="KW-0554">One-carbon metabolism</keyword>
<dbReference type="PIRSF" id="PIRSF000497">
    <property type="entry name" value="MAT"/>
    <property type="match status" value="1"/>
</dbReference>
<protein>
    <recommendedName>
        <fullName evidence="5">methionine adenosyltransferase</fullName>
        <ecNumber evidence="5">2.5.1.6</ecNumber>
    </recommendedName>
</protein>
<dbReference type="FunFam" id="3.30.300.10:FF:000004">
    <property type="entry name" value="S-adenosylmethionine synthase"/>
    <property type="match status" value="1"/>
</dbReference>
<evidence type="ECO:0000256" key="12">
    <source>
        <dbReference type="ARBA" id="ARBA00022958"/>
    </source>
</evidence>
<dbReference type="Gene3D" id="3.30.300.10">
    <property type="match status" value="3"/>
</dbReference>
<comment type="cofactor">
    <cofactor evidence="1">
        <name>Mg(2+)</name>
        <dbReference type="ChEBI" id="CHEBI:18420"/>
    </cofactor>
</comment>
<dbReference type="CDD" id="cd18079">
    <property type="entry name" value="S-AdoMet_synt"/>
    <property type="match status" value="1"/>
</dbReference>
<dbReference type="FunFam" id="3.30.300.10:FF:000003">
    <property type="entry name" value="S-adenosylmethionine synthase"/>
    <property type="match status" value="1"/>
</dbReference>
<dbReference type="PANTHER" id="PTHR11964">
    <property type="entry name" value="S-ADENOSYLMETHIONINE SYNTHETASE"/>
    <property type="match status" value="1"/>
</dbReference>
<feature type="domain" description="S-adenosylmethionine synthetase N-terminal" evidence="13">
    <location>
        <begin position="5"/>
        <end position="102"/>
    </location>
</feature>
<dbReference type="Pfam" id="PF02772">
    <property type="entry name" value="S-AdoMet_synt_M"/>
    <property type="match status" value="1"/>
</dbReference>
<dbReference type="EMBL" id="UOFY01000033">
    <property type="protein sequence ID" value="VAX09223.1"/>
    <property type="molecule type" value="Genomic_DNA"/>
</dbReference>
<evidence type="ECO:0000256" key="7">
    <source>
        <dbReference type="ARBA" id="ARBA00022679"/>
    </source>
</evidence>
<evidence type="ECO:0000256" key="5">
    <source>
        <dbReference type="ARBA" id="ARBA00012828"/>
    </source>
</evidence>
<dbReference type="GO" id="GO:0005524">
    <property type="term" value="F:ATP binding"/>
    <property type="evidence" value="ECO:0007669"/>
    <property type="project" value="UniProtKB-KW"/>
</dbReference>
<dbReference type="GO" id="GO:0006556">
    <property type="term" value="P:S-adenosylmethionine biosynthetic process"/>
    <property type="evidence" value="ECO:0007669"/>
    <property type="project" value="UniProtKB-UniPathway"/>
</dbReference>
<evidence type="ECO:0000256" key="4">
    <source>
        <dbReference type="ARBA" id="ARBA00009685"/>
    </source>
</evidence>
<evidence type="ECO:0000313" key="16">
    <source>
        <dbReference type="EMBL" id="VAX09223.1"/>
    </source>
</evidence>
<evidence type="ECO:0000259" key="14">
    <source>
        <dbReference type="Pfam" id="PF02772"/>
    </source>
</evidence>
<dbReference type="UniPathway" id="UPA00315">
    <property type="reaction ID" value="UER00080"/>
</dbReference>
<dbReference type="InterPro" id="IPR022631">
    <property type="entry name" value="ADOMET_SYNTHASE_CS"/>
</dbReference>
<feature type="domain" description="S-adenosylmethionine synthetase central" evidence="14">
    <location>
        <begin position="114"/>
        <end position="231"/>
    </location>
</feature>
<evidence type="ECO:0000256" key="8">
    <source>
        <dbReference type="ARBA" id="ARBA00022723"/>
    </source>
</evidence>
<dbReference type="PROSITE" id="PS00377">
    <property type="entry name" value="ADOMET_SYNTHASE_2"/>
    <property type="match status" value="1"/>
</dbReference>
<keyword evidence="11" id="KW-0460">Magnesium</keyword>
<dbReference type="GO" id="GO:0006730">
    <property type="term" value="P:one-carbon metabolic process"/>
    <property type="evidence" value="ECO:0007669"/>
    <property type="project" value="UniProtKB-KW"/>
</dbReference>
<evidence type="ECO:0000256" key="3">
    <source>
        <dbReference type="ARBA" id="ARBA00005224"/>
    </source>
</evidence>
<comment type="cofactor">
    <cofactor evidence="2">
        <name>K(+)</name>
        <dbReference type="ChEBI" id="CHEBI:29103"/>
    </cofactor>
</comment>
<dbReference type="InterPro" id="IPR022628">
    <property type="entry name" value="S-AdoMet_synt_N"/>
</dbReference>
<feature type="domain" description="S-adenosylmethionine synthetase C-terminal" evidence="15">
    <location>
        <begin position="233"/>
        <end position="372"/>
    </location>
</feature>
<evidence type="ECO:0000256" key="9">
    <source>
        <dbReference type="ARBA" id="ARBA00022741"/>
    </source>
</evidence>
<proteinExistence type="inferred from homology"/>
<sequence length="385" mass="41626">MAGAHLFTSESVSEGHPDKVADQISDSVLDAILTQDPKARVACETMVNTGMVVLSGEITTSAWVDMNEVVRNRIKEIGYNSSDMGFDYESCAILTSIDKQSADIAMGVDDDVHEQGAGDQGLMFGYASNETDVLMPAPITYAHRLVKRQAEVRKNGTLPWLRPDAKSQVTFRYDGSTIKGIDAVVLSTQHNPEIEQKALVEAVMDEIIKPVLPAEWLDKDTKYFVNPTGRFVIGGPVGDCGLTGRKIIVDTYGGMARHGGGAFSGKDPSKVDRSAAYAGRYVAKNIVAAGLADRCEIQISYAIGVAEPTSISVETFGTGKVDDSRIVELVHEHFDLRAGGLVKMLDLLRPIYAATAAYGHFGREEADFTWEKTDKADALRDSAGI</sequence>
<dbReference type="NCBIfam" id="TIGR01034">
    <property type="entry name" value="metK"/>
    <property type="match status" value="1"/>
</dbReference>
<dbReference type="HAMAP" id="MF_00086">
    <property type="entry name" value="S_AdoMet_synth1"/>
    <property type="match status" value="1"/>
</dbReference>
<dbReference type="SUPFAM" id="SSF55973">
    <property type="entry name" value="S-adenosylmethionine synthetase"/>
    <property type="match status" value="3"/>
</dbReference>
<evidence type="ECO:0000256" key="2">
    <source>
        <dbReference type="ARBA" id="ARBA00001958"/>
    </source>
</evidence>
<dbReference type="Pfam" id="PF00438">
    <property type="entry name" value="S-AdoMet_synt_N"/>
    <property type="match status" value="1"/>
</dbReference>
<dbReference type="Pfam" id="PF02773">
    <property type="entry name" value="S-AdoMet_synt_C"/>
    <property type="match status" value="1"/>
</dbReference>
<keyword evidence="12" id="KW-0630">Potassium</keyword>
<dbReference type="AlphaFoldDB" id="A0A3B1BB51"/>
<keyword evidence="10" id="KW-0067">ATP-binding</keyword>
<accession>A0A3B1BB51</accession>
<organism evidence="16">
    <name type="scientific">hydrothermal vent metagenome</name>
    <dbReference type="NCBI Taxonomy" id="652676"/>
    <lineage>
        <taxon>unclassified sequences</taxon>
        <taxon>metagenomes</taxon>
        <taxon>ecological metagenomes</taxon>
    </lineage>
</organism>
<dbReference type="InterPro" id="IPR002133">
    <property type="entry name" value="S-AdoMet_synthetase"/>
</dbReference>
<dbReference type="GO" id="GO:0046872">
    <property type="term" value="F:metal ion binding"/>
    <property type="evidence" value="ECO:0007669"/>
    <property type="project" value="UniProtKB-KW"/>
</dbReference>
<dbReference type="InterPro" id="IPR022629">
    <property type="entry name" value="S-AdoMet_synt_central"/>
</dbReference>
<keyword evidence="7 16" id="KW-0808">Transferase</keyword>
<comment type="similarity">
    <text evidence="4">Belongs to the AdoMet synthase family.</text>
</comment>
<evidence type="ECO:0000256" key="11">
    <source>
        <dbReference type="ARBA" id="ARBA00022842"/>
    </source>
</evidence>
<dbReference type="InterPro" id="IPR022630">
    <property type="entry name" value="S-AdoMet_synt_C"/>
</dbReference>
<evidence type="ECO:0000256" key="10">
    <source>
        <dbReference type="ARBA" id="ARBA00022840"/>
    </source>
</evidence>